<comment type="caution">
    <text evidence="2">The sequence shown here is derived from an EMBL/GenBank/DDBJ whole genome shotgun (WGS) entry which is preliminary data.</text>
</comment>
<reference evidence="2 3" key="1">
    <citation type="submission" date="2021-03" db="EMBL/GenBank/DDBJ databases">
        <title>Sequencing the genomes of 1000 actinobacteria strains.</title>
        <authorList>
            <person name="Klenk H.-P."/>
        </authorList>
    </citation>
    <scope>NUCLEOTIDE SEQUENCE [LARGE SCALE GENOMIC DNA]</scope>
    <source>
        <strain evidence="2 3">DSM 15454</strain>
    </source>
</reference>
<name>A0ABS4WA76_9MICC</name>
<feature type="transmembrane region" description="Helical" evidence="1">
    <location>
        <begin position="73"/>
        <end position="93"/>
    </location>
</feature>
<sequence length="289" mass="31897">MTLELAKGPDELVASEKRFIWLVKSANFVAEYISEFLVVAAAAFGGFASVPALTEWVADESWVHNIVPGVSSGQVQVTAYAIAVLITAVNIWVTADRKKSRVQLERSIQTLTKSRLEDINILGNVLQTAMSEFAGETELWGAEVRASLYRHSDKRSEFVRLARVSSNPSLKTAGRNAYPDNQGFIAQVWTKGEATVRDLPEDRTEWNNILIRQHNFSDTEAAALTMQARSMCGIRLEYAGEPVGLIIVEGLNPRGVTARHLDAMKNCGWAEKISMLFAVSRENIGNLTV</sequence>
<gene>
    <name evidence="2" type="ORF">JOF46_001008</name>
</gene>
<dbReference type="EMBL" id="JAGIOE010000001">
    <property type="protein sequence ID" value="MBP2373096.1"/>
    <property type="molecule type" value="Genomic_DNA"/>
</dbReference>
<keyword evidence="1" id="KW-1133">Transmembrane helix</keyword>
<dbReference type="SUPFAM" id="SSF55781">
    <property type="entry name" value="GAF domain-like"/>
    <property type="match status" value="1"/>
</dbReference>
<evidence type="ECO:0000313" key="3">
    <source>
        <dbReference type="Proteomes" id="UP000766570"/>
    </source>
</evidence>
<evidence type="ECO:0000313" key="2">
    <source>
        <dbReference type="EMBL" id="MBP2373096.1"/>
    </source>
</evidence>
<accession>A0ABS4WA76</accession>
<keyword evidence="1" id="KW-0812">Transmembrane</keyword>
<dbReference type="InterPro" id="IPR029016">
    <property type="entry name" value="GAF-like_dom_sf"/>
</dbReference>
<dbReference type="Gene3D" id="3.30.450.40">
    <property type="match status" value="1"/>
</dbReference>
<dbReference type="RefSeq" id="WP_209906321.1">
    <property type="nucleotide sequence ID" value="NZ_BAAAMI010000019.1"/>
</dbReference>
<keyword evidence="1" id="KW-0472">Membrane</keyword>
<dbReference type="Proteomes" id="UP000766570">
    <property type="component" value="Unassembled WGS sequence"/>
</dbReference>
<protein>
    <recommendedName>
        <fullName evidence="4">GAF domain-containing protein</fullName>
    </recommendedName>
</protein>
<evidence type="ECO:0008006" key="4">
    <source>
        <dbReference type="Google" id="ProtNLM"/>
    </source>
</evidence>
<keyword evidence="3" id="KW-1185">Reference proteome</keyword>
<feature type="transmembrane region" description="Helical" evidence="1">
    <location>
        <begin position="32"/>
        <end position="53"/>
    </location>
</feature>
<proteinExistence type="predicted"/>
<organism evidence="2 3">
    <name type="scientific">Paeniglutamicibacter psychrophenolicus</name>
    <dbReference type="NCBI Taxonomy" id="257454"/>
    <lineage>
        <taxon>Bacteria</taxon>
        <taxon>Bacillati</taxon>
        <taxon>Actinomycetota</taxon>
        <taxon>Actinomycetes</taxon>
        <taxon>Micrococcales</taxon>
        <taxon>Micrococcaceae</taxon>
        <taxon>Paeniglutamicibacter</taxon>
    </lineage>
</organism>
<evidence type="ECO:0000256" key="1">
    <source>
        <dbReference type="SAM" id="Phobius"/>
    </source>
</evidence>